<protein>
    <submittedName>
        <fullName evidence="1">Uncharacterized protein</fullName>
    </submittedName>
</protein>
<dbReference type="EMBL" id="EU309041">
    <property type="protein sequence ID" value="ABY65843.1"/>
    <property type="molecule type" value="Genomic_DNA"/>
</dbReference>
<evidence type="ECO:0000313" key="2">
    <source>
        <dbReference type="Proteomes" id="UP000203316"/>
    </source>
</evidence>
<keyword evidence="2" id="KW-1185">Reference proteome</keyword>
<dbReference type="GeneID" id="5850436"/>
<reference evidence="1 2" key="1">
    <citation type="submission" date="2007-11" db="EMBL/GenBank/DDBJ databases">
        <title>Sequence and organization of Orgyia leucostigma nucleopolyhedrovirus genome.</title>
        <authorList>
            <person name="Eveleigh R.J.M."/>
            <person name="Lapointe R."/>
            <person name="Graham R.I."/>
            <person name="Lauzon H.A.M."/>
            <person name="Pavlik L."/>
            <person name="Arif B.M."/>
            <person name="Lucarotti C.J."/>
        </authorList>
    </citation>
    <scope>NUCLEOTIDE SEQUENCE [LARGE SCALE GENOMIC DNA]</scope>
    <source>
        <strain evidence="1">CFS-77</strain>
    </source>
</reference>
<proteinExistence type="predicted"/>
<sequence length="163" mass="18766">MLSLVKLYILLSLIIKMNNTNVSFTSSSPSKFHCGTNTGDKLEASYLDYYKAAQSIIKFVKGFIKNKEQYSYADYKRFAETTVKLVGDLIDDYMAGGFDLWSTSELTTKTTNQLNIISNKIRDDLRDTDEKVQLQSNLDVYNDLIQTLEFTLEQRRVDDKQQL</sequence>
<name>B0FDY5_9ABAC</name>
<accession>B0FDY5</accession>
<dbReference type="Proteomes" id="UP000203316">
    <property type="component" value="Segment"/>
</dbReference>
<dbReference type="KEGG" id="vg:5850436"/>
<evidence type="ECO:0000313" key="1">
    <source>
        <dbReference type="EMBL" id="ABY65843.1"/>
    </source>
</evidence>
<organism evidence="1 2">
    <name type="scientific">Orgyia leucostigma nucleopolyhedrovirus</name>
    <dbReference type="NCBI Taxonomy" id="490711"/>
    <lineage>
        <taxon>Viruses</taxon>
        <taxon>Viruses incertae sedis</taxon>
        <taxon>Naldaviricetes</taxon>
        <taxon>Lefavirales</taxon>
        <taxon>Baculoviridae</taxon>
        <taxon>Alphabaculovirus</taxon>
        <taxon>Alphabaculovirus orleucostigmae</taxon>
    </lineage>
</organism>
<dbReference type="OrthoDB" id="26141at10239"/>
<dbReference type="RefSeq" id="YP_001651027.1">
    <property type="nucleotide sequence ID" value="NC_010276.1"/>
</dbReference>